<name>A0A1U7WJN1_NICSY</name>
<sequence length="133" mass="16100">MAAYFHKLLNEEGYRSIMLGDLEYSERHRDFGYCIRIRVGEVKGAMRRMSRVRATRPDKILVEFWKRMSKADLEWLFGLFNVIFRMMKMLEKWMRSMMILLYNNKGDIQNYNNYGCIKLLSHTMKVRERVIEA</sequence>
<evidence type="ECO:0000313" key="1">
    <source>
        <dbReference type="Proteomes" id="UP000189701"/>
    </source>
</evidence>
<reference evidence="2" key="2">
    <citation type="submission" date="2025-08" db="UniProtKB">
        <authorList>
            <consortium name="RefSeq"/>
        </authorList>
    </citation>
    <scope>IDENTIFICATION</scope>
    <source>
        <tissue evidence="2">Leaf</tissue>
    </source>
</reference>
<dbReference type="PANTHER" id="PTHR47510:SF3">
    <property type="entry name" value="ENDO_EXONUCLEASE_PHOSPHATASE DOMAIN-CONTAINING PROTEIN"/>
    <property type="match status" value="1"/>
</dbReference>
<gene>
    <name evidence="2" type="primary">LOC104229241</name>
</gene>
<organism evidence="1 2">
    <name type="scientific">Nicotiana sylvestris</name>
    <name type="common">Wood tobacco</name>
    <name type="synonym">South American tobacco</name>
    <dbReference type="NCBI Taxonomy" id="4096"/>
    <lineage>
        <taxon>Eukaryota</taxon>
        <taxon>Viridiplantae</taxon>
        <taxon>Streptophyta</taxon>
        <taxon>Embryophyta</taxon>
        <taxon>Tracheophyta</taxon>
        <taxon>Spermatophyta</taxon>
        <taxon>Magnoliopsida</taxon>
        <taxon>eudicotyledons</taxon>
        <taxon>Gunneridae</taxon>
        <taxon>Pentapetalae</taxon>
        <taxon>asterids</taxon>
        <taxon>lamiids</taxon>
        <taxon>Solanales</taxon>
        <taxon>Solanaceae</taxon>
        <taxon>Nicotianoideae</taxon>
        <taxon>Nicotianeae</taxon>
        <taxon>Nicotiana</taxon>
    </lineage>
</organism>
<proteinExistence type="predicted"/>
<dbReference type="AlphaFoldDB" id="A0A1U7WJN1"/>
<accession>A0A1U7WJN1</accession>
<dbReference type="Proteomes" id="UP000189701">
    <property type="component" value="Unplaced"/>
</dbReference>
<protein>
    <submittedName>
        <fullName evidence="2">Uncharacterized protein LOC104229241</fullName>
    </submittedName>
</protein>
<keyword evidence="1" id="KW-1185">Reference proteome</keyword>
<dbReference type="STRING" id="4096.A0A1U7WJN1"/>
<dbReference type="PANTHER" id="PTHR47510">
    <property type="entry name" value="REVERSE TRANSCRIPTASE DOMAIN-CONTAINING PROTEIN"/>
    <property type="match status" value="1"/>
</dbReference>
<reference evidence="1" key="1">
    <citation type="journal article" date="2013" name="Genome Biol.">
        <title>Reference genomes and transcriptomes of Nicotiana sylvestris and Nicotiana tomentosiformis.</title>
        <authorList>
            <person name="Sierro N."/>
            <person name="Battey J.N."/>
            <person name="Ouadi S."/>
            <person name="Bovet L."/>
            <person name="Goepfert S."/>
            <person name="Bakaher N."/>
            <person name="Peitsch M.C."/>
            <person name="Ivanov N.V."/>
        </authorList>
    </citation>
    <scope>NUCLEOTIDE SEQUENCE [LARGE SCALE GENOMIC DNA]</scope>
</reference>
<dbReference type="RefSeq" id="XP_009780147.1">
    <property type="nucleotide sequence ID" value="XM_009781845.1"/>
</dbReference>
<evidence type="ECO:0000313" key="2">
    <source>
        <dbReference type="RefSeq" id="XP_009780147.1"/>
    </source>
</evidence>